<name>A0A098R0B1_9SPIO</name>
<feature type="binding site" evidence="9">
    <location>
        <position position="8"/>
    </location>
    <ligand>
        <name>Mg(2+)</name>
        <dbReference type="ChEBI" id="CHEBI:18420"/>
        <note>catalytic</note>
    </ligand>
</feature>
<dbReference type="AlphaFoldDB" id="A0A098R0B1"/>
<gene>
    <name evidence="9" type="primary">cas2</name>
    <name evidence="11" type="ORF">DC28_07670</name>
</gene>
<evidence type="ECO:0000256" key="8">
    <source>
        <dbReference type="ARBA" id="ARBA00023118"/>
    </source>
</evidence>
<organism evidence="11 12">
    <name type="scientific">Spirochaeta lutea</name>
    <dbReference type="NCBI Taxonomy" id="1480694"/>
    <lineage>
        <taxon>Bacteria</taxon>
        <taxon>Pseudomonadati</taxon>
        <taxon>Spirochaetota</taxon>
        <taxon>Spirochaetia</taxon>
        <taxon>Spirochaetales</taxon>
        <taxon>Spirochaetaceae</taxon>
        <taxon>Spirochaeta</taxon>
    </lineage>
</organism>
<evidence type="ECO:0000256" key="3">
    <source>
        <dbReference type="ARBA" id="ARBA00022722"/>
    </source>
</evidence>
<dbReference type="EMBL" id="JNUP01000060">
    <property type="protein sequence ID" value="KGE72167.1"/>
    <property type="molecule type" value="Genomic_DNA"/>
</dbReference>
<dbReference type="GO" id="GO:0016787">
    <property type="term" value="F:hydrolase activity"/>
    <property type="evidence" value="ECO:0007669"/>
    <property type="project" value="UniProtKB-KW"/>
</dbReference>
<evidence type="ECO:0000256" key="1">
    <source>
        <dbReference type="ARBA" id="ARBA00001946"/>
    </source>
</evidence>
<protein>
    <recommendedName>
        <fullName evidence="9">CRISPR-associated endoribonuclease Cas2</fullName>
        <ecNumber evidence="9">3.1.-.-</ecNumber>
    </recommendedName>
</protein>
<keyword evidence="3 9" id="KW-0540">Nuclease</keyword>
<keyword evidence="4 9" id="KW-0479">Metal-binding</keyword>
<accession>A0A098R0B1</accession>
<evidence type="ECO:0000256" key="4">
    <source>
        <dbReference type="ARBA" id="ARBA00022723"/>
    </source>
</evidence>
<dbReference type="GO" id="GO:0051607">
    <property type="term" value="P:defense response to virus"/>
    <property type="evidence" value="ECO:0007669"/>
    <property type="project" value="UniProtKB-UniRule"/>
</dbReference>
<dbReference type="Proteomes" id="UP000029692">
    <property type="component" value="Unassembled WGS sequence"/>
</dbReference>
<comment type="function">
    <text evidence="9">CRISPR (clustered regularly interspaced short palindromic repeat), is an adaptive immune system that provides protection against mobile genetic elements (viruses, transposable elements and conjugative plasmids). CRISPR clusters contain sequences complementary to antecedent mobile elements and target invading nucleic acids. CRISPR clusters are transcribed and processed into CRISPR RNA (crRNA). Functions as a ssRNA-specific endoribonuclease. Involved in the integration of spacer DNA into the CRISPR cassette.</text>
</comment>
<keyword evidence="6 9" id="KW-0378">Hydrolase</keyword>
<evidence type="ECO:0000313" key="11">
    <source>
        <dbReference type="EMBL" id="KGE72167.1"/>
    </source>
</evidence>
<dbReference type="PIRSF" id="PIRSF032582">
    <property type="entry name" value="Cas2"/>
    <property type="match status" value="1"/>
</dbReference>
<evidence type="ECO:0000256" key="9">
    <source>
        <dbReference type="HAMAP-Rule" id="MF_01471"/>
    </source>
</evidence>
<dbReference type="EC" id="3.1.-.-" evidence="9"/>
<dbReference type="PANTHER" id="PTHR34405:SF3">
    <property type="entry name" value="CRISPR-ASSOCIATED ENDORIBONUCLEASE CAS2 3"/>
    <property type="match status" value="1"/>
</dbReference>
<keyword evidence="5 9" id="KW-0255">Endonuclease</keyword>
<dbReference type="PANTHER" id="PTHR34405">
    <property type="entry name" value="CRISPR-ASSOCIATED ENDORIBONUCLEASE CAS2"/>
    <property type="match status" value="1"/>
</dbReference>
<comment type="similarity">
    <text evidence="2 9 10">Belongs to the CRISPR-associated endoribonuclease Cas2 protein family.</text>
</comment>
<dbReference type="eggNOG" id="COG1343">
    <property type="taxonomic scope" value="Bacteria"/>
</dbReference>
<proteinExistence type="inferred from homology"/>
<keyword evidence="12" id="KW-1185">Reference proteome</keyword>
<comment type="cofactor">
    <cofactor evidence="1 9">
        <name>Mg(2+)</name>
        <dbReference type="ChEBI" id="CHEBI:18420"/>
    </cofactor>
</comment>
<evidence type="ECO:0000256" key="6">
    <source>
        <dbReference type="ARBA" id="ARBA00022801"/>
    </source>
</evidence>
<dbReference type="SUPFAM" id="SSF143430">
    <property type="entry name" value="TTP0101/SSO1404-like"/>
    <property type="match status" value="1"/>
</dbReference>
<dbReference type="InterPro" id="IPR019199">
    <property type="entry name" value="Virulence_VapD/CRISPR_Cas2"/>
</dbReference>
<comment type="caution">
    <text evidence="11">The sequence shown here is derived from an EMBL/GenBank/DDBJ whole genome shotgun (WGS) entry which is preliminary data.</text>
</comment>
<evidence type="ECO:0000313" key="12">
    <source>
        <dbReference type="Proteomes" id="UP000029692"/>
    </source>
</evidence>
<dbReference type="GO" id="GO:0043571">
    <property type="term" value="P:maintenance of CRISPR repeat elements"/>
    <property type="evidence" value="ECO:0007669"/>
    <property type="project" value="UniProtKB-UniRule"/>
</dbReference>
<dbReference type="STRING" id="1480694.DC28_07670"/>
<evidence type="ECO:0000256" key="10">
    <source>
        <dbReference type="PIRNR" id="PIRNR032582"/>
    </source>
</evidence>
<dbReference type="Pfam" id="PF09827">
    <property type="entry name" value="CRISPR_Cas2"/>
    <property type="match status" value="1"/>
</dbReference>
<dbReference type="GO" id="GO:0004521">
    <property type="term" value="F:RNA endonuclease activity"/>
    <property type="evidence" value="ECO:0007669"/>
    <property type="project" value="UniProtKB-UniRule"/>
</dbReference>
<dbReference type="RefSeq" id="WP_037547377.1">
    <property type="nucleotide sequence ID" value="NZ_JNUP01000060.1"/>
</dbReference>
<dbReference type="NCBIfam" id="TIGR01573">
    <property type="entry name" value="cas2"/>
    <property type="match status" value="1"/>
</dbReference>
<evidence type="ECO:0000256" key="7">
    <source>
        <dbReference type="ARBA" id="ARBA00022842"/>
    </source>
</evidence>
<evidence type="ECO:0000256" key="2">
    <source>
        <dbReference type="ARBA" id="ARBA00009959"/>
    </source>
</evidence>
<keyword evidence="8 9" id="KW-0051">Antiviral defense</keyword>
<dbReference type="InterPro" id="IPR021127">
    <property type="entry name" value="CRISPR_associated_Cas2"/>
</dbReference>
<sequence>MMVLISYDVAVTSTGGARRLRRIAKECQNYGQRVQYSVFECVVDPGQWARLKHSLETIMDAELDSLRYYYLGKNYRNRVEHVGANPSRDVDDPLII</sequence>
<dbReference type="OrthoDB" id="9798176at2"/>
<dbReference type="CDD" id="cd09725">
    <property type="entry name" value="Cas2_I_II_III"/>
    <property type="match status" value="1"/>
</dbReference>
<evidence type="ECO:0000256" key="5">
    <source>
        <dbReference type="ARBA" id="ARBA00022759"/>
    </source>
</evidence>
<dbReference type="Gene3D" id="3.30.70.240">
    <property type="match status" value="1"/>
</dbReference>
<reference evidence="11 12" key="1">
    <citation type="submission" date="2014-05" db="EMBL/GenBank/DDBJ databases">
        <title>De novo Genome Sequence of Spirocheata sp.</title>
        <authorList>
            <person name="Shivani Y."/>
            <person name="Subhash Y."/>
            <person name="Tushar L."/>
            <person name="Sasikala C."/>
            <person name="Ramana C.V."/>
        </authorList>
    </citation>
    <scope>NUCLEOTIDE SEQUENCE [LARGE SCALE GENOMIC DNA]</scope>
    <source>
        <strain evidence="11 12">JC230</strain>
    </source>
</reference>
<dbReference type="GO" id="GO:0046872">
    <property type="term" value="F:metal ion binding"/>
    <property type="evidence" value="ECO:0007669"/>
    <property type="project" value="UniProtKB-UniRule"/>
</dbReference>
<dbReference type="HAMAP" id="MF_01471">
    <property type="entry name" value="Cas2"/>
    <property type="match status" value="1"/>
</dbReference>
<keyword evidence="7 9" id="KW-0460">Magnesium</keyword>
<comment type="subunit">
    <text evidence="9">Homodimer, forms a heterotetramer with a Cas1 homodimer.</text>
</comment>